<dbReference type="Proteomes" id="UP001153269">
    <property type="component" value="Unassembled WGS sequence"/>
</dbReference>
<dbReference type="AlphaFoldDB" id="A0A9N7UU89"/>
<reference evidence="1" key="1">
    <citation type="submission" date="2020-03" db="EMBL/GenBank/DDBJ databases">
        <authorList>
            <person name="Weist P."/>
        </authorList>
    </citation>
    <scope>NUCLEOTIDE SEQUENCE</scope>
</reference>
<dbReference type="EMBL" id="CADEAL010002119">
    <property type="protein sequence ID" value="CAB1438214.1"/>
    <property type="molecule type" value="Genomic_DNA"/>
</dbReference>
<name>A0A9N7UU89_PLEPL</name>
<organism evidence="1 2">
    <name type="scientific">Pleuronectes platessa</name>
    <name type="common">European plaice</name>
    <dbReference type="NCBI Taxonomy" id="8262"/>
    <lineage>
        <taxon>Eukaryota</taxon>
        <taxon>Metazoa</taxon>
        <taxon>Chordata</taxon>
        <taxon>Craniata</taxon>
        <taxon>Vertebrata</taxon>
        <taxon>Euteleostomi</taxon>
        <taxon>Actinopterygii</taxon>
        <taxon>Neopterygii</taxon>
        <taxon>Teleostei</taxon>
        <taxon>Neoteleostei</taxon>
        <taxon>Acanthomorphata</taxon>
        <taxon>Carangaria</taxon>
        <taxon>Pleuronectiformes</taxon>
        <taxon>Pleuronectoidei</taxon>
        <taxon>Pleuronectidae</taxon>
        <taxon>Pleuronectes</taxon>
    </lineage>
</organism>
<gene>
    <name evidence="1" type="ORF">PLEPLA_LOCUS26162</name>
</gene>
<sequence>MTSIIQHDRFHKETQTLKPRQYRACGCINPEAAADSDSTPLFIEILRDSHLLLRRQHRGLVCTTEDLSVKSSGRERAESTRIQFAVAGRLEDEETADQISPGARRLGDSQWDAGISHWAPCCVRITRPLHLTTSFINEQPSSRSLHGFVPVTPEAEAPRCAKAASRCFSLRYDRHKVLTWEWMGDSCYLRLGACAEASGVNP</sequence>
<proteinExistence type="predicted"/>
<comment type="caution">
    <text evidence="1">The sequence shown here is derived from an EMBL/GenBank/DDBJ whole genome shotgun (WGS) entry which is preliminary data.</text>
</comment>
<evidence type="ECO:0000313" key="1">
    <source>
        <dbReference type="EMBL" id="CAB1438214.1"/>
    </source>
</evidence>
<keyword evidence="2" id="KW-1185">Reference proteome</keyword>
<accession>A0A9N7UU89</accession>
<protein>
    <submittedName>
        <fullName evidence="1">Uncharacterized protein</fullName>
    </submittedName>
</protein>
<feature type="non-terminal residue" evidence="1">
    <location>
        <position position="202"/>
    </location>
</feature>
<evidence type="ECO:0000313" key="2">
    <source>
        <dbReference type="Proteomes" id="UP001153269"/>
    </source>
</evidence>